<proteinExistence type="predicted"/>
<organism evidence="2">
    <name type="scientific">Timema shepardi</name>
    <name type="common">Walking stick</name>
    <dbReference type="NCBI Taxonomy" id="629360"/>
    <lineage>
        <taxon>Eukaryota</taxon>
        <taxon>Metazoa</taxon>
        <taxon>Ecdysozoa</taxon>
        <taxon>Arthropoda</taxon>
        <taxon>Hexapoda</taxon>
        <taxon>Insecta</taxon>
        <taxon>Pterygota</taxon>
        <taxon>Neoptera</taxon>
        <taxon>Polyneoptera</taxon>
        <taxon>Phasmatodea</taxon>
        <taxon>Timematodea</taxon>
        <taxon>Timematoidea</taxon>
        <taxon>Timematidae</taxon>
        <taxon>Timema</taxon>
    </lineage>
</organism>
<keyword evidence="1" id="KW-1133">Transmembrane helix</keyword>
<name>A0A7R9APU9_TIMSH</name>
<feature type="transmembrane region" description="Helical" evidence="1">
    <location>
        <begin position="41"/>
        <end position="62"/>
    </location>
</feature>
<evidence type="ECO:0000313" key="2">
    <source>
        <dbReference type="EMBL" id="CAD7257535.1"/>
    </source>
</evidence>
<dbReference type="AlphaFoldDB" id="A0A7R9APU9"/>
<protein>
    <submittedName>
        <fullName evidence="2">Uncharacterized protein</fullName>
    </submittedName>
</protein>
<keyword evidence="1" id="KW-0812">Transmembrane</keyword>
<dbReference type="EMBL" id="OC000509">
    <property type="protein sequence ID" value="CAD7257535.1"/>
    <property type="molecule type" value="Genomic_DNA"/>
</dbReference>
<reference evidence="2" key="1">
    <citation type="submission" date="2020-11" db="EMBL/GenBank/DDBJ databases">
        <authorList>
            <person name="Tran Van P."/>
        </authorList>
    </citation>
    <scope>NUCLEOTIDE SEQUENCE</scope>
</reference>
<keyword evidence="1" id="KW-0472">Membrane</keyword>
<gene>
    <name evidence="2" type="ORF">TSIB3V08_LOCUS1793</name>
</gene>
<sequence length="131" mass="14170">MLSSTSEDGESEVRISVAEAGKKVWTSGCIEIVRSWAEKNLYTIAGFALGIALSQLFVIYLAKTLEGQIDLQKSRCGGILPTGSPYVGSTGLHSGQGLLRLTATVEKVRVVIKGGKRMCIEIREKEAIRNE</sequence>
<evidence type="ECO:0000256" key="1">
    <source>
        <dbReference type="SAM" id="Phobius"/>
    </source>
</evidence>
<accession>A0A7R9APU9</accession>